<dbReference type="AlphaFoldDB" id="F0Z656"/>
<sequence length="160" mass="17483">MAQIVEGMYHLRPAFADASLGGSAGGHAFSSNSKDPSWMLGGYNSWVFQQDRGILQVLTNGNIVISGPIVPRDPSSCHTWYVNFMFKTTQAPLSTHEELSPNAYVPKGPIDPRAWKYYTPAKQINSWTATGCNHVDSLEFNILGFDMPLQVGYGANGKNG</sequence>
<dbReference type="KEGG" id="dpp:DICPUDRAFT_146509"/>
<proteinExistence type="predicted"/>
<dbReference type="FunCoup" id="F0Z656">
    <property type="interactions" value="398"/>
</dbReference>
<protein>
    <submittedName>
        <fullName evidence="1">Uncharacterized protein</fullName>
    </submittedName>
</protein>
<dbReference type="GeneID" id="10503347"/>
<evidence type="ECO:0000313" key="2">
    <source>
        <dbReference type="Proteomes" id="UP000001064"/>
    </source>
</evidence>
<dbReference type="EMBL" id="GL870941">
    <property type="protein sequence ID" value="EGC40541.1"/>
    <property type="molecule type" value="Genomic_DNA"/>
</dbReference>
<dbReference type="RefSeq" id="XP_003282877.1">
    <property type="nucleotide sequence ID" value="XM_003282829.1"/>
</dbReference>
<dbReference type="VEuPathDB" id="AmoebaDB:DICPUDRAFT_146509"/>
<dbReference type="InParanoid" id="F0Z656"/>
<dbReference type="eggNOG" id="ENOG502RHZH">
    <property type="taxonomic scope" value="Eukaryota"/>
</dbReference>
<gene>
    <name evidence="1" type="ORF">DICPUDRAFT_146509</name>
</gene>
<evidence type="ECO:0000313" key="1">
    <source>
        <dbReference type="EMBL" id="EGC40541.1"/>
    </source>
</evidence>
<reference evidence="2" key="1">
    <citation type="journal article" date="2011" name="Genome Biol.">
        <title>Comparative genomics of the social amoebae Dictyostelium discoideum and Dictyostelium purpureum.</title>
        <authorList>
            <consortium name="US DOE Joint Genome Institute (JGI-PGF)"/>
            <person name="Sucgang R."/>
            <person name="Kuo A."/>
            <person name="Tian X."/>
            <person name="Salerno W."/>
            <person name="Parikh A."/>
            <person name="Feasley C.L."/>
            <person name="Dalin E."/>
            <person name="Tu H."/>
            <person name="Huang E."/>
            <person name="Barry K."/>
            <person name="Lindquist E."/>
            <person name="Shapiro H."/>
            <person name="Bruce D."/>
            <person name="Schmutz J."/>
            <person name="Salamov A."/>
            <person name="Fey P."/>
            <person name="Gaudet P."/>
            <person name="Anjard C."/>
            <person name="Babu M.M."/>
            <person name="Basu S."/>
            <person name="Bushmanova Y."/>
            <person name="van der Wel H."/>
            <person name="Katoh-Kurasawa M."/>
            <person name="Dinh C."/>
            <person name="Coutinho P.M."/>
            <person name="Saito T."/>
            <person name="Elias M."/>
            <person name="Schaap P."/>
            <person name="Kay R.R."/>
            <person name="Henrissat B."/>
            <person name="Eichinger L."/>
            <person name="Rivero F."/>
            <person name="Putnam N.H."/>
            <person name="West C.M."/>
            <person name="Loomis W.F."/>
            <person name="Chisholm R.L."/>
            <person name="Shaulsky G."/>
            <person name="Strassmann J.E."/>
            <person name="Queller D.C."/>
            <person name="Kuspa A."/>
            <person name="Grigoriev I.V."/>
        </authorList>
    </citation>
    <scope>NUCLEOTIDE SEQUENCE [LARGE SCALE GENOMIC DNA]</scope>
    <source>
        <strain evidence="2">QSDP1</strain>
    </source>
</reference>
<keyword evidence="2" id="KW-1185">Reference proteome</keyword>
<organism evidence="1 2">
    <name type="scientific">Dictyostelium purpureum</name>
    <name type="common">Slime mold</name>
    <dbReference type="NCBI Taxonomy" id="5786"/>
    <lineage>
        <taxon>Eukaryota</taxon>
        <taxon>Amoebozoa</taxon>
        <taxon>Evosea</taxon>
        <taxon>Eumycetozoa</taxon>
        <taxon>Dictyostelia</taxon>
        <taxon>Dictyosteliales</taxon>
        <taxon>Dictyosteliaceae</taxon>
        <taxon>Dictyostelium</taxon>
    </lineage>
</organism>
<dbReference type="Proteomes" id="UP000001064">
    <property type="component" value="Unassembled WGS sequence"/>
</dbReference>
<dbReference type="OrthoDB" id="19879at2759"/>
<name>F0Z656_DICPU</name>
<accession>F0Z656</accession>